<proteinExistence type="predicted"/>
<sequence length="61" mass="7102">MILSIFRLHLVSRVRNTGRRLFISCALTVREKKVWGGGAMVCLSHFPIISRISDRRYIIEK</sequence>
<evidence type="ECO:0000313" key="1">
    <source>
        <dbReference type="EnsemblMetazoa" id="PPA36018.1"/>
    </source>
</evidence>
<dbReference type="EnsemblMetazoa" id="PPA36018.1">
    <property type="protein sequence ID" value="PPA36018.1"/>
    <property type="gene ID" value="WBGene00274387"/>
</dbReference>
<dbReference type="Proteomes" id="UP000005239">
    <property type="component" value="Unassembled WGS sequence"/>
</dbReference>
<evidence type="ECO:0000313" key="2">
    <source>
        <dbReference type="Proteomes" id="UP000005239"/>
    </source>
</evidence>
<keyword evidence="2" id="KW-1185">Reference proteome</keyword>
<accession>A0A8R1YQK6</accession>
<gene>
    <name evidence="1" type="primary">WBGene00274387</name>
</gene>
<name>A0A2A6BKD1_PRIPA</name>
<reference evidence="2" key="1">
    <citation type="journal article" date="2008" name="Nat. Genet.">
        <title>The Pristionchus pacificus genome provides a unique perspective on nematode lifestyle and parasitism.</title>
        <authorList>
            <person name="Dieterich C."/>
            <person name="Clifton S.W."/>
            <person name="Schuster L.N."/>
            <person name="Chinwalla A."/>
            <person name="Delehaunty K."/>
            <person name="Dinkelacker I."/>
            <person name="Fulton L."/>
            <person name="Fulton R."/>
            <person name="Godfrey J."/>
            <person name="Minx P."/>
            <person name="Mitreva M."/>
            <person name="Roeseler W."/>
            <person name="Tian H."/>
            <person name="Witte H."/>
            <person name="Yang S.P."/>
            <person name="Wilson R.K."/>
            <person name="Sommer R.J."/>
        </authorList>
    </citation>
    <scope>NUCLEOTIDE SEQUENCE [LARGE SCALE GENOMIC DNA]</scope>
    <source>
        <strain evidence="2">PS312</strain>
    </source>
</reference>
<accession>A0A2A6BKD1</accession>
<dbReference type="AlphaFoldDB" id="A0A2A6BKD1"/>
<protein>
    <submittedName>
        <fullName evidence="1">Uncharacterized protein</fullName>
    </submittedName>
</protein>
<reference evidence="1" key="2">
    <citation type="submission" date="2022-06" db="UniProtKB">
        <authorList>
            <consortium name="EnsemblMetazoa"/>
        </authorList>
    </citation>
    <scope>IDENTIFICATION</scope>
    <source>
        <strain evidence="1">PS312</strain>
    </source>
</reference>
<organism evidence="1 2">
    <name type="scientific">Pristionchus pacificus</name>
    <name type="common">Parasitic nematode worm</name>
    <dbReference type="NCBI Taxonomy" id="54126"/>
    <lineage>
        <taxon>Eukaryota</taxon>
        <taxon>Metazoa</taxon>
        <taxon>Ecdysozoa</taxon>
        <taxon>Nematoda</taxon>
        <taxon>Chromadorea</taxon>
        <taxon>Rhabditida</taxon>
        <taxon>Rhabditina</taxon>
        <taxon>Diplogasteromorpha</taxon>
        <taxon>Diplogasteroidea</taxon>
        <taxon>Neodiplogasteridae</taxon>
        <taxon>Pristionchus</taxon>
    </lineage>
</organism>